<proteinExistence type="predicted"/>
<name>A0A369T535_9PROT</name>
<dbReference type="AlphaFoldDB" id="A0A369T535"/>
<organism evidence="2 3">
    <name type="scientific">Ferruginivarius sediminum</name>
    <dbReference type="NCBI Taxonomy" id="2661937"/>
    <lineage>
        <taxon>Bacteria</taxon>
        <taxon>Pseudomonadati</taxon>
        <taxon>Pseudomonadota</taxon>
        <taxon>Alphaproteobacteria</taxon>
        <taxon>Rhodospirillales</taxon>
        <taxon>Rhodospirillaceae</taxon>
        <taxon>Ferruginivarius</taxon>
    </lineage>
</organism>
<feature type="transmembrane region" description="Helical" evidence="1">
    <location>
        <begin position="7"/>
        <end position="25"/>
    </location>
</feature>
<sequence>MGVVGRTIISGLIGIFGLIALYFAANAKDGGIYYGGLLIFVMAVVYIFYQLKRGLDEAERGQGQGEGHA</sequence>
<evidence type="ECO:0000256" key="1">
    <source>
        <dbReference type="SAM" id="Phobius"/>
    </source>
</evidence>
<keyword evidence="1" id="KW-1133">Transmembrane helix</keyword>
<feature type="transmembrane region" description="Helical" evidence="1">
    <location>
        <begin position="31"/>
        <end position="49"/>
    </location>
</feature>
<accession>A0A369T535</accession>
<reference evidence="2 3" key="1">
    <citation type="submission" date="2018-07" db="EMBL/GenBank/DDBJ databases">
        <title>Venubactetium sediminum gen. nov., sp. nov., isolated from a marine solar saltern.</title>
        <authorList>
            <person name="Wang S."/>
        </authorList>
    </citation>
    <scope>NUCLEOTIDE SEQUENCE [LARGE SCALE GENOMIC DNA]</scope>
    <source>
        <strain evidence="2 3">WD2A32</strain>
    </source>
</reference>
<evidence type="ECO:0000313" key="2">
    <source>
        <dbReference type="EMBL" id="RDD60358.1"/>
    </source>
</evidence>
<dbReference type="EMBL" id="QPMH01000029">
    <property type="protein sequence ID" value="RDD60358.1"/>
    <property type="molecule type" value="Genomic_DNA"/>
</dbReference>
<keyword evidence="1" id="KW-0812">Transmembrane</keyword>
<dbReference type="Proteomes" id="UP000253941">
    <property type="component" value="Unassembled WGS sequence"/>
</dbReference>
<keyword evidence="3" id="KW-1185">Reference proteome</keyword>
<keyword evidence="1" id="KW-0472">Membrane</keyword>
<protein>
    <submittedName>
        <fullName evidence="2">Uncharacterized protein</fullName>
    </submittedName>
</protein>
<evidence type="ECO:0000313" key="3">
    <source>
        <dbReference type="Proteomes" id="UP000253941"/>
    </source>
</evidence>
<gene>
    <name evidence="2" type="ORF">DRB17_18530</name>
</gene>
<dbReference type="RefSeq" id="WP_114583719.1">
    <property type="nucleotide sequence ID" value="NZ_QPMH01000029.1"/>
</dbReference>
<comment type="caution">
    <text evidence="2">The sequence shown here is derived from an EMBL/GenBank/DDBJ whole genome shotgun (WGS) entry which is preliminary data.</text>
</comment>